<keyword evidence="3" id="KW-1185">Reference proteome</keyword>
<dbReference type="InterPro" id="IPR020845">
    <property type="entry name" value="AMP-binding_CS"/>
</dbReference>
<dbReference type="GeneID" id="94841129"/>
<sequence length="654" mass="72619">MGATPSAEVVCSTPPGEPVTPFSIRRHPACPNATEKNPPEYPTMKELMLEAFRKFKTRPYLGERPLINGNYGPKYEWKTYQECEQIATNFGSGLASLNIKVGSMMGVYAHNCYQWLHCIDASCLYGFVIVSLYDSLGVDSLQYLVKHSQMTSILVSSKNAPKLIDILEVDKSKVENFILLDDTYYEQAKSRCGKIGINTFTFNGVCEIGKSKRVEFPTFDPESPHFICYSSGTTGNPKGVIISHRACVSNTLGAKDLIRTTEDTRHISYLPLAHVFERAAIAITGAAGGCIGFISGDVRNLTVDMGILKPTHLAAVPRVMNRFYDAVQKKLANSSFIVKGVFWGCWYAKKFCINHQLPTFLFDKIAFAPINKQMGGCVTQFVVGGAAMDPNIHEFLQVATGVPLRTGYGLTEAGSGNMCVPMDIRFCYPGTVGGPLRNVEVRLEPIDGYDDPECGEVLIGGPCLSSGYLHDPDATANLFVDETHSWIHTGDVAKWDQNNYMKIVDRMRSIFKLSQGEYVAAELVTQVYEESPLVKQIFVYGDSLRTCLVAVVIPEISEVAKFFGKGQISEEEFAKLCREKKLNNEIMKQLNDLGKKHGLFGYQFVKAIHIDSNEWTIENNLLTPTFKYKRKAIGDHYKDEIESLYAALDAAAPK</sequence>
<dbReference type="Proteomes" id="UP000179807">
    <property type="component" value="Unassembled WGS sequence"/>
</dbReference>
<dbReference type="RefSeq" id="XP_068356805.1">
    <property type="nucleotide sequence ID" value="XM_068506425.1"/>
</dbReference>
<name>A0A1J4K2F0_9EUKA</name>
<dbReference type="InterPro" id="IPR042099">
    <property type="entry name" value="ANL_N_sf"/>
</dbReference>
<dbReference type="PANTHER" id="PTHR43272">
    <property type="entry name" value="LONG-CHAIN-FATTY-ACID--COA LIGASE"/>
    <property type="match status" value="1"/>
</dbReference>
<dbReference type="OrthoDB" id="1700726at2759"/>
<accession>A0A1J4K2F0</accession>
<dbReference type="InterPro" id="IPR000873">
    <property type="entry name" value="AMP-dep_synth/lig_dom"/>
</dbReference>
<dbReference type="GO" id="GO:0016020">
    <property type="term" value="C:membrane"/>
    <property type="evidence" value="ECO:0007669"/>
    <property type="project" value="TreeGrafter"/>
</dbReference>
<dbReference type="GO" id="GO:0005783">
    <property type="term" value="C:endoplasmic reticulum"/>
    <property type="evidence" value="ECO:0007669"/>
    <property type="project" value="TreeGrafter"/>
</dbReference>
<gene>
    <name evidence="2" type="ORF">TRFO_28859</name>
</gene>
<dbReference type="Pfam" id="PF00501">
    <property type="entry name" value="AMP-binding"/>
    <property type="match status" value="1"/>
</dbReference>
<dbReference type="Gene3D" id="3.40.50.12780">
    <property type="entry name" value="N-terminal domain of ligase-like"/>
    <property type="match status" value="1"/>
</dbReference>
<proteinExistence type="predicted"/>
<dbReference type="PANTHER" id="PTHR43272:SF3">
    <property type="entry name" value="LONG CHAIN ACYL-COA SYNTHETASE 4"/>
    <property type="match status" value="1"/>
</dbReference>
<dbReference type="EMBL" id="MLAK01000818">
    <property type="protein sequence ID" value="OHT03669.1"/>
    <property type="molecule type" value="Genomic_DNA"/>
</dbReference>
<evidence type="ECO:0000313" key="3">
    <source>
        <dbReference type="Proteomes" id="UP000179807"/>
    </source>
</evidence>
<reference evidence="2" key="1">
    <citation type="submission" date="2016-10" db="EMBL/GenBank/DDBJ databases">
        <authorList>
            <person name="Benchimol M."/>
            <person name="Almeida L.G."/>
            <person name="Vasconcelos A.T."/>
            <person name="Perreira-Neves A."/>
            <person name="Rosa I.A."/>
            <person name="Tasca T."/>
            <person name="Bogo M.R."/>
            <person name="de Souza W."/>
        </authorList>
    </citation>
    <scope>NUCLEOTIDE SEQUENCE [LARGE SCALE GENOMIC DNA]</scope>
    <source>
        <strain evidence="2">K</strain>
    </source>
</reference>
<dbReference type="PROSITE" id="PS00455">
    <property type="entry name" value="AMP_BINDING"/>
    <property type="match status" value="1"/>
</dbReference>
<feature type="domain" description="AMP-dependent synthetase/ligase" evidence="1">
    <location>
        <begin position="73"/>
        <end position="469"/>
    </location>
</feature>
<protein>
    <submittedName>
        <fullName evidence="2">AMP-binding enzyme family protein</fullName>
    </submittedName>
</protein>
<dbReference type="GO" id="GO:0004467">
    <property type="term" value="F:long-chain fatty acid-CoA ligase activity"/>
    <property type="evidence" value="ECO:0007669"/>
    <property type="project" value="TreeGrafter"/>
</dbReference>
<dbReference type="SUPFAM" id="SSF56801">
    <property type="entry name" value="Acetyl-CoA synthetase-like"/>
    <property type="match status" value="1"/>
</dbReference>
<comment type="caution">
    <text evidence="2">The sequence shown here is derived from an EMBL/GenBank/DDBJ whole genome shotgun (WGS) entry which is preliminary data.</text>
</comment>
<evidence type="ECO:0000259" key="1">
    <source>
        <dbReference type="Pfam" id="PF00501"/>
    </source>
</evidence>
<evidence type="ECO:0000313" key="2">
    <source>
        <dbReference type="EMBL" id="OHT03669.1"/>
    </source>
</evidence>
<dbReference type="VEuPathDB" id="TrichDB:TRFO_28859"/>
<dbReference type="AlphaFoldDB" id="A0A1J4K2F0"/>
<organism evidence="2 3">
    <name type="scientific">Tritrichomonas foetus</name>
    <dbReference type="NCBI Taxonomy" id="1144522"/>
    <lineage>
        <taxon>Eukaryota</taxon>
        <taxon>Metamonada</taxon>
        <taxon>Parabasalia</taxon>
        <taxon>Tritrichomonadida</taxon>
        <taxon>Tritrichomonadidae</taxon>
        <taxon>Tritrichomonas</taxon>
    </lineage>
</organism>